<keyword evidence="4" id="KW-1185">Reference proteome</keyword>
<protein>
    <recommendedName>
        <fullName evidence="2">Endonuclease/exonuclease/phosphatase domain-containing protein</fullName>
    </recommendedName>
</protein>
<evidence type="ECO:0000313" key="4">
    <source>
        <dbReference type="Proteomes" id="UP000011777"/>
    </source>
</evidence>
<dbReference type="AlphaFoldDB" id="M3JZ87"/>
<reference evidence="3 4" key="1">
    <citation type="submission" date="2013-02" db="EMBL/GenBank/DDBJ databases">
        <title>Genome sequence of Candida maltosa Xu316, a potential industrial strain for xylitol and ethanol production.</title>
        <authorList>
            <person name="Yu J."/>
            <person name="Wang Q."/>
            <person name="Geng X."/>
            <person name="Bao W."/>
            <person name="He P."/>
            <person name="Cai J."/>
        </authorList>
    </citation>
    <scope>NUCLEOTIDE SEQUENCE [LARGE SCALE GENOMIC DNA]</scope>
    <source>
        <strain evidence="4">Xu316</strain>
    </source>
</reference>
<evidence type="ECO:0000259" key="2">
    <source>
        <dbReference type="Pfam" id="PF03372"/>
    </source>
</evidence>
<organism evidence="3 4">
    <name type="scientific">Candida maltosa (strain Xu316)</name>
    <name type="common">Yeast</name>
    <dbReference type="NCBI Taxonomy" id="1245528"/>
    <lineage>
        <taxon>Eukaryota</taxon>
        <taxon>Fungi</taxon>
        <taxon>Dikarya</taxon>
        <taxon>Ascomycota</taxon>
        <taxon>Saccharomycotina</taxon>
        <taxon>Pichiomycetes</taxon>
        <taxon>Debaryomycetaceae</taxon>
        <taxon>Candida/Lodderomyces clade</taxon>
        <taxon>Candida</taxon>
    </lineage>
</organism>
<accession>M3JZ87</accession>
<dbReference type="InterPro" id="IPR005135">
    <property type="entry name" value="Endo/exonuclease/phosphatase"/>
</dbReference>
<feature type="domain" description="Endonuclease/exonuclease/phosphatase" evidence="2">
    <location>
        <begin position="99"/>
        <end position="329"/>
    </location>
</feature>
<dbReference type="InterPro" id="IPR036691">
    <property type="entry name" value="Endo/exonu/phosph_ase_sf"/>
</dbReference>
<dbReference type="InterPro" id="IPR050410">
    <property type="entry name" value="CCR4/nocturin_mRNA_transcr"/>
</dbReference>
<dbReference type="HOGENOM" id="CLU_030508_0_0_1"/>
<dbReference type="PANTHER" id="PTHR12121:SF36">
    <property type="entry name" value="ENDONUCLEASE_EXONUCLEASE_PHOSPHATASE DOMAIN-CONTAINING PROTEIN"/>
    <property type="match status" value="1"/>
</dbReference>
<name>M3JZ87_CANMX</name>
<dbReference type="OrthoDB" id="276515at2759"/>
<keyword evidence="1" id="KW-1133">Transmembrane helix</keyword>
<comment type="caution">
    <text evidence="3">The sequence shown here is derived from an EMBL/GenBank/DDBJ whole genome shotgun (WGS) entry which is preliminary data.</text>
</comment>
<dbReference type="PANTHER" id="PTHR12121">
    <property type="entry name" value="CARBON CATABOLITE REPRESSOR PROTEIN 4"/>
    <property type="match status" value="1"/>
</dbReference>
<feature type="transmembrane region" description="Helical" evidence="1">
    <location>
        <begin position="24"/>
        <end position="44"/>
    </location>
</feature>
<dbReference type="Gene3D" id="3.60.10.10">
    <property type="entry name" value="Endonuclease/exonuclease/phosphatase"/>
    <property type="match status" value="1"/>
</dbReference>
<evidence type="ECO:0000313" key="3">
    <source>
        <dbReference type="EMBL" id="EMG48330.1"/>
    </source>
</evidence>
<sequence>MSSENTPLLPTKKQQREFSISRKVGLTITFTIVFIIVFISSFFIQNDKMNINGPSIHLKIYTNNIRFDNKNHPDKNEQPWAVRKIQSINSMRFNTFLGNANVICLQEVLHNQLIDILNGLNEFEEWDYYGVGRTDGKTAGEYAPILYKKKDFNVLDTKTFWLSPTPDVPSKGWDAALERIATMVTFQSKANPLIKFNVFNTHYDHIGVVARHKSTELIITKLNVNEYPSFLAGDLNTEPTDEPYSILKNSGWKDSHEFIDKKYSYGFNDTFTGFSGEASTRIDYVWSPSYTKSFSGVNQKSNASEYFDVTLEQFGVLSNWFDGHYFSDHRPVSATYEISRSKILL</sequence>
<dbReference type="Proteomes" id="UP000011777">
    <property type="component" value="Unassembled WGS sequence"/>
</dbReference>
<evidence type="ECO:0000256" key="1">
    <source>
        <dbReference type="SAM" id="Phobius"/>
    </source>
</evidence>
<keyword evidence="1" id="KW-0812">Transmembrane</keyword>
<gene>
    <name evidence="3" type="ORF">G210_1112</name>
</gene>
<dbReference type="CDD" id="cd09083">
    <property type="entry name" value="EEP-1"/>
    <property type="match status" value="1"/>
</dbReference>
<dbReference type="Pfam" id="PF03372">
    <property type="entry name" value="Exo_endo_phos"/>
    <property type="match status" value="1"/>
</dbReference>
<dbReference type="OMA" id="FYRPAVW"/>
<dbReference type="SUPFAM" id="SSF56219">
    <property type="entry name" value="DNase I-like"/>
    <property type="match status" value="1"/>
</dbReference>
<proteinExistence type="predicted"/>
<dbReference type="EMBL" id="AOGT01001157">
    <property type="protein sequence ID" value="EMG48330.1"/>
    <property type="molecule type" value="Genomic_DNA"/>
</dbReference>
<keyword evidence="1" id="KW-0472">Membrane</keyword>
<dbReference type="GO" id="GO:0000175">
    <property type="term" value="F:3'-5'-RNA exonuclease activity"/>
    <property type="evidence" value="ECO:0007669"/>
    <property type="project" value="TreeGrafter"/>
</dbReference>
<dbReference type="eggNOG" id="ENOG502QSS6">
    <property type="taxonomic scope" value="Eukaryota"/>
</dbReference>
<dbReference type="STRING" id="1245528.M3JZ87"/>